<feature type="compositionally biased region" description="Polar residues" evidence="1">
    <location>
        <begin position="48"/>
        <end position="62"/>
    </location>
</feature>
<dbReference type="PANTHER" id="PTHR35167:SF3">
    <property type="entry name" value="OS05G0216466 PROTEIN"/>
    <property type="match status" value="1"/>
</dbReference>
<dbReference type="AlphaFoldDB" id="A0A2P5EEB5"/>
<evidence type="ECO:0000313" key="3">
    <source>
        <dbReference type="Proteomes" id="UP000237000"/>
    </source>
</evidence>
<comment type="caution">
    <text evidence="2">The sequence shown here is derived from an EMBL/GenBank/DDBJ whole genome shotgun (WGS) entry which is preliminary data.</text>
</comment>
<gene>
    <name evidence="2" type="ORF">TorRG33x02_203140</name>
</gene>
<sequence length="142" mass="15795">MAKELITTTSPCKAKKITNKNKNKNNKKKRKNPPAFSESEIDAAEQLIQLSGDSDNGSSSCKNDNINNNNDTDDGVVVAESGSTNQAEQQGEQDLISTASKEYCNFSREDDDHDQTAIVGFGPRKHMRFRSLYEIYSFTKPL</sequence>
<organism evidence="2 3">
    <name type="scientific">Trema orientale</name>
    <name type="common">Charcoal tree</name>
    <name type="synonym">Celtis orientalis</name>
    <dbReference type="NCBI Taxonomy" id="63057"/>
    <lineage>
        <taxon>Eukaryota</taxon>
        <taxon>Viridiplantae</taxon>
        <taxon>Streptophyta</taxon>
        <taxon>Embryophyta</taxon>
        <taxon>Tracheophyta</taxon>
        <taxon>Spermatophyta</taxon>
        <taxon>Magnoliopsida</taxon>
        <taxon>eudicotyledons</taxon>
        <taxon>Gunneridae</taxon>
        <taxon>Pentapetalae</taxon>
        <taxon>rosids</taxon>
        <taxon>fabids</taxon>
        <taxon>Rosales</taxon>
        <taxon>Cannabaceae</taxon>
        <taxon>Trema</taxon>
    </lineage>
</organism>
<reference evidence="3" key="1">
    <citation type="submission" date="2016-06" db="EMBL/GenBank/DDBJ databases">
        <title>Parallel loss of symbiosis genes in relatives of nitrogen-fixing non-legume Parasponia.</title>
        <authorList>
            <person name="Van Velzen R."/>
            <person name="Holmer R."/>
            <person name="Bu F."/>
            <person name="Rutten L."/>
            <person name="Van Zeijl A."/>
            <person name="Liu W."/>
            <person name="Santuari L."/>
            <person name="Cao Q."/>
            <person name="Sharma T."/>
            <person name="Shen D."/>
            <person name="Roswanjaya Y."/>
            <person name="Wardhani T."/>
            <person name="Kalhor M.S."/>
            <person name="Jansen J."/>
            <person name="Van den Hoogen J."/>
            <person name="Gungor B."/>
            <person name="Hartog M."/>
            <person name="Hontelez J."/>
            <person name="Verver J."/>
            <person name="Yang W.-C."/>
            <person name="Schijlen E."/>
            <person name="Repin R."/>
            <person name="Schilthuizen M."/>
            <person name="Schranz E."/>
            <person name="Heidstra R."/>
            <person name="Miyata K."/>
            <person name="Fedorova E."/>
            <person name="Kohlen W."/>
            <person name="Bisseling T."/>
            <person name="Smit S."/>
            <person name="Geurts R."/>
        </authorList>
    </citation>
    <scope>NUCLEOTIDE SEQUENCE [LARGE SCALE GENOMIC DNA]</scope>
    <source>
        <strain evidence="3">cv. RG33-2</strain>
    </source>
</reference>
<feature type="region of interest" description="Disordered" evidence="1">
    <location>
        <begin position="1"/>
        <end position="98"/>
    </location>
</feature>
<evidence type="ECO:0000256" key="1">
    <source>
        <dbReference type="SAM" id="MobiDB-lite"/>
    </source>
</evidence>
<proteinExistence type="predicted"/>
<dbReference type="InParanoid" id="A0A2P5EEB5"/>
<dbReference type="OrthoDB" id="1163392at2759"/>
<feature type="compositionally biased region" description="Polar residues" evidence="1">
    <location>
        <begin position="81"/>
        <end position="98"/>
    </location>
</feature>
<keyword evidence="3" id="KW-1185">Reference proteome</keyword>
<feature type="compositionally biased region" description="Polar residues" evidence="1">
    <location>
        <begin position="1"/>
        <end position="11"/>
    </location>
</feature>
<name>A0A2P5EEB5_TREOI</name>
<protein>
    <submittedName>
        <fullName evidence="2">Uncharacterized protein</fullName>
    </submittedName>
</protein>
<evidence type="ECO:0000313" key="2">
    <source>
        <dbReference type="EMBL" id="PON83874.1"/>
    </source>
</evidence>
<accession>A0A2P5EEB5</accession>
<dbReference type="Proteomes" id="UP000237000">
    <property type="component" value="Unassembled WGS sequence"/>
</dbReference>
<dbReference type="EMBL" id="JXTC01000171">
    <property type="protein sequence ID" value="PON83874.1"/>
    <property type="molecule type" value="Genomic_DNA"/>
</dbReference>
<dbReference type="PANTHER" id="PTHR35167">
    <property type="entry name" value="OS05G0216466 PROTEIN"/>
    <property type="match status" value="1"/>
</dbReference>
<feature type="compositionally biased region" description="Basic residues" evidence="1">
    <location>
        <begin position="13"/>
        <end position="32"/>
    </location>
</feature>